<dbReference type="InterPro" id="IPR000531">
    <property type="entry name" value="Beta-barrel_TonB"/>
</dbReference>
<dbReference type="InterPro" id="IPR012910">
    <property type="entry name" value="Plug_dom"/>
</dbReference>
<evidence type="ECO:0000259" key="14">
    <source>
        <dbReference type="Pfam" id="PF00593"/>
    </source>
</evidence>
<evidence type="ECO:0000256" key="13">
    <source>
        <dbReference type="SAM" id="SignalP"/>
    </source>
</evidence>
<dbReference type="EMBL" id="CADIJO010000001">
    <property type="protein sequence ID" value="CAB3652912.1"/>
    <property type="molecule type" value="Genomic_DNA"/>
</dbReference>
<keyword evidence="13" id="KW-0732">Signal</keyword>
<feature type="region of interest" description="Disordered" evidence="12">
    <location>
        <begin position="29"/>
        <end position="54"/>
    </location>
</feature>
<feature type="compositionally biased region" description="Low complexity" evidence="12">
    <location>
        <begin position="31"/>
        <end position="54"/>
    </location>
</feature>
<evidence type="ECO:0000256" key="8">
    <source>
        <dbReference type="ARBA" id="ARBA00023170"/>
    </source>
</evidence>
<evidence type="ECO:0000256" key="7">
    <source>
        <dbReference type="ARBA" id="ARBA00023136"/>
    </source>
</evidence>
<dbReference type="Proteomes" id="UP000494111">
    <property type="component" value="Unassembled WGS sequence"/>
</dbReference>
<dbReference type="GO" id="GO:0015891">
    <property type="term" value="P:siderophore transport"/>
    <property type="evidence" value="ECO:0007669"/>
    <property type="project" value="InterPro"/>
</dbReference>
<evidence type="ECO:0000256" key="1">
    <source>
        <dbReference type="ARBA" id="ARBA00004571"/>
    </source>
</evidence>
<organism evidence="16 17">
    <name type="scientific">Achromobacter deleyi</name>
    <dbReference type="NCBI Taxonomy" id="1353891"/>
    <lineage>
        <taxon>Bacteria</taxon>
        <taxon>Pseudomonadati</taxon>
        <taxon>Pseudomonadota</taxon>
        <taxon>Betaproteobacteria</taxon>
        <taxon>Burkholderiales</taxon>
        <taxon>Alcaligenaceae</taxon>
        <taxon>Achromobacter</taxon>
    </lineage>
</organism>
<dbReference type="SUPFAM" id="SSF56935">
    <property type="entry name" value="Porins"/>
    <property type="match status" value="1"/>
</dbReference>
<sequence>MLIPFPPRRLALALALLTVAANGYAQTAAKGAPTSGATPASATPAASTSGAAAGDGSTLGAISVVGDWLENPSDEKVLEHGGARTIIDRAAFQDTGATNVRDVLRRIPGVQVQESNGTGGSDVSLNVGVRGLTSRLSPRSTILMDGIPLAVAPYGQPQLSMAPVALGNLSAVDVVRGAGSVRYGPQNVGGIINFVTRAIPQDFTADASVETDMYSHGGVKTTPSAFIGGTNDRGLGGALLYSGTHGNGFRDSNDRVDIDDVMLKGTYRIGADDSISAALHHYEGRAGMPGGLTTKQYSEDPFQSTRPYDNFTGRRTDASFRYNHDDGVNKFELLTYYTDSFRGSSIETEGTGANAGQRRLTFNPRNYHTFAIEPRYSRLFRGSDITQEVSVGYRYLKEASDERASRTAFYVPDGPFDPLNAPNPQYQFRTGGTTAHAVYIDDTINVGNWTITPGVRYEFIDSFLNDKSNPAATKYTSIKSEEPLPSLSVVYHVSEQWSVFANAGQSFGPLQYFQIASTTNGLHPEKATTYEVGTHFNGGGWKGELTLFNINFDDELQLRGGTNGGSDAWTNLGATRHRGLETGLSYDLGELSAALSGMSVYGTYTYTQATYKAGVFEGRDLPFYSRNVASLGARYTRNQWTYNVDTFLQSKQRSPGSPDPGATYQTAESANGAYGDIPGYGTVHVRAAYDFGKQMHNLNIALGVKNLFDKRYFTRSTDNNAGKYVGMPRTVYLQASLAY</sequence>
<dbReference type="NCBIfam" id="TIGR01783">
    <property type="entry name" value="TonB-siderophor"/>
    <property type="match status" value="1"/>
</dbReference>
<dbReference type="GO" id="GO:0015343">
    <property type="term" value="F:siderophore-iron transmembrane transporter activity"/>
    <property type="evidence" value="ECO:0007669"/>
    <property type="project" value="InterPro"/>
</dbReference>
<feature type="domain" description="TonB-dependent receptor-like beta-barrel" evidence="14">
    <location>
        <begin position="280"/>
        <end position="707"/>
    </location>
</feature>
<keyword evidence="7 10" id="KW-0472">Membrane</keyword>
<evidence type="ECO:0000256" key="6">
    <source>
        <dbReference type="ARBA" id="ARBA00023077"/>
    </source>
</evidence>
<dbReference type="InterPro" id="IPR037066">
    <property type="entry name" value="Plug_dom_sf"/>
</dbReference>
<evidence type="ECO:0000256" key="4">
    <source>
        <dbReference type="ARBA" id="ARBA00022452"/>
    </source>
</evidence>
<keyword evidence="5 10" id="KW-0812">Transmembrane</keyword>
<proteinExistence type="inferred from homology"/>
<name>A0A6S6YYK4_9BURK</name>
<evidence type="ECO:0000256" key="2">
    <source>
        <dbReference type="ARBA" id="ARBA00009810"/>
    </source>
</evidence>
<gene>
    <name evidence="16" type="primary">fecA</name>
    <name evidence="16" type="ORF">LMG3458_00168</name>
</gene>
<keyword evidence="9 10" id="KW-0998">Cell outer membrane</keyword>
<evidence type="ECO:0000256" key="5">
    <source>
        <dbReference type="ARBA" id="ARBA00022692"/>
    </source>
</evidence>
<dbReference type="RefSeq" id="WP_175190953.1">
    <property type="nucleotide sequence ID" value="NZ_CADIJO010000001.1"/>
</dbReference>
<feature type="chain" id="PRO_5028944383" evidence="13">
    <location>
        <begin position="26"/>
        <end position="739"/>
    </location>
</feature>
<keyword evidence="4 10" id="KW-1134">Transmembrane beta strand</keyword>
<evidence type="ECO:0000259" key="15">
    <source>
        <dbReference type="Pfam" id="PF07715"/>
    </source>
</evidence>
<feature type="domain" description="TonB-dependent receptor plug" evidence="15">
    <location>
        <begin position="79"/>
        <end position="191"/>
    </location>
</feature>
<evidence type="ECO:0000313" key="16">
    <source>
        <dbReference type="EMBL" id="CAB3652912.1"/>
    </source>
</evidence>
<dbReference type="Pfam" id="PF07715">
    <property type="entry name" value="Plug"/>
    <property type="match status" value="1"/>
</dbReference>
<dbReference type="PANTHER" id="PTHR30442">
    <property type="entry name" value="IRON III DICITRATE TRANSPORT PROTEIN FECA"/>
    <property type="match status" value="1"/>
</dbReference>
<comment type="similarity">
    <text evidence="2 10 11">Belongs to the TonB-dependent receptor family.</text>
</comment>
<feature type="signal peptide" evidence="13">
    <location>
        <begin position="1"/>
        <end position="25"/>
    </location>
</feature>
<dbReference type="InterPro" id="IPR010105">
    <property type="entry name" value="TonB_sidphr_rcpt"/>
</dbReference>
<dbReference type="Gene3D" id="2.170.130.10">
    <property type="entry name" value="TonB-dependent receptor, plug domain"/>
    <property type="match status" value="1"/>
</dbReference>
<dbReference type="PANTHER" id="PTHR30442:SF0">
    <property type="entry name" value="FE(3+) DICITRATE TRANSPORT PROTEIN FECA"/>
    <property type="match status" value="1"/>
</dbReference>
<reference evidence="16 17" key="1">
    <citation type="submission" date="2020-04" db="EMBL/GenBank/DDBJ databases">
        <authorList>
            <person name="De Canck E."/>
        </authorList>
    </citation>
    <scope>NUCLEOTIDE SEQUENCE [LARGE SCALE GENOMIC DNA]</scope>
    <source>
        <strain evidence="16 17">LMG 3458</strain>
    </source>
</reference>
<keyword evidence="6 11" id="KW-0798">TonB box</keyword>
<evidence type="ECO:0000256" key="12">
    <source>
        <dbReference type="SAM" id="MobiDB-lite"/>
    </source>
</evidence>
<accession>A0A6S6YYK4</accession>
<dbReference type="InterPro" id="IPR036942">
    <property type="entry name" value="Beta-barrel_TonB_sf"/>
</dbReference>
<dbReference type="Pfam" id="PF00593">
    <property type="entry name" value="TonB_dep_Rec_b-barrel"/>
    <property type="match status" value="1"/>
</dbReference>
<dbReference type="GO" id="GO:0009279">
    <property type="term" value="C:cell outer membrane"/>
    <property type="evidence" value="ECO:0007669"/>
    <property type="project" value="UniProtKB-SubCell"/>
</dbReference>
<evidence type="ECO:0000256" key="9">
    <source>
        <dbReference type="ARBA" id="ARBA00023237"/>
    </source>
</evidence>
<evidence type="ECO:0000256" key="3">
    <source>
        <dbReference type="ARBA" id="ARBA00022448"/>
    </source>
</evidence>
<protein>
    <submittedName>
        <fullName evidence="16">Fe(3+) dicitrate transport protein FecA</fullName>
    </submittedName>
</protein>
<keyword evidence="8" id="KW-0675">Receptor</keyword>
<dbReference type="CDD" id="cd01347">
    <property type="entry name" value="ligand_gated_channel"/>
    <property type="match status" value="1"/>
</dbReference>
<evidence type="ECO:0000313" key="17">
    <source>
        <dbReference type="Proteomes" id="UP000494111"/>
    </source>
</evidence>
<dbReference type="AlphaFoldDB" id="A0A6S6YYK4"/>
<dbReference type="PROSITE" id="PS52016">
    <property type="entry name" value="TONB_DEPENDENT_REC_3"/>
    <property type="match status" value="1"/>
</dbReference>
<dbReference type="GO" id="GO:0038023">
    <property type="term" value="F:signaling receptor activity"/>
    <property type="evidence" value="ECO:0007669"/>
    <property type="project" value="InterPro"/>
</dbReference>
<evidence type="ECO:0000256" key="11">
    <source>
        <dbReference type="RuleBase" id="RU003357"/>
    </source>
</evidence>
<dbReference type="Gene3D" id="2.40.170.20">
    <property type="entry name" value="TonB-dependent receptor, beta-barrel domain"/>
    <property type="match status" value="1"/>
</dbReference>
<comment type="subcellular location">
    <subcellularLocation>
        <location evidence="1 10">Cell outer membrane</location>
        <topology evidence="1 10">Multi-pass membrane protein</topology>
    </subcellularLocation>
</comment>
<evidence type="ECO:0000256" key="10">
    <source>
        <dbReference type="PROSITE-ProRule" id="PRU01360"/>
    </source>
</evidence>
<dbReference type="InterPro" id="IPR039426">
    <property type="entry name" value="TonB-dep_rcpt-like"/>
</dbReference>
<keyword evidence="3 10" id="KW-0813">Transport</keyword>